<protein>
    <recommendedName>
        <fullName evidence="4">Phosphatase</fullName>
    </recommendedName>
</protein>
<reference evidence="2 3" key="1">
    <citation type="submission" date="2022-03" db="EMBL/GenBank/DDBJ databases">
        <authorList>
            <person name="Jo J.-H."/>
            <person name="Im W.-T."/>
        </authorList>
    </citation>
    <scope>NUCLEOTIDE SEQUENCE [LARGE SCALE GENOMIC DNA]</scope>
    <source>
        <strain evidence="2 3">MA9</strain>
    </source>
</reference>
<evidence type="ECO:0000313" key="2">
    <source>
        <dbReference type="EMBL" id="MCH7321335.1"/>
    </source>
</evidence>
<evidence type="ECO:0008006" key="4">
    <source>
        <dbReference type="Google" id="ProtNLM"/>
    </source>
</evidence>
<name>A0ABS9UAH7_9BACL</name>
<organism evidence="2 3">
    <name type="scientific">Solibacillus palustris</name>
    <dbReference type="NCBI Taxonomy" id="2908203"/>
    <lineage>
        <taxon>Bacteria</taxon>
        <taxon>Bacillati</taxon>
        <taxon>Bacillota</taxon>
        <taxon>Bacilli</taxon>
        <taxon>Bacillales</taxon>
        <taxon>Caryophanaceae</taxon>
        <taxon>Solibacillus</taxon>
    </lineage>
</organism>
<sequence>MKKKRILFNLLFVFGIGLSLLQFTSSAHAENELPPIGVKNIVIPQENTYSPKDF</sequence>
<keyword evidence="3" id="KW-1185">Reference proteome</keyword>
<gene>
    <name evidence="2" type="ORF">LZ480_05465</name>
</gene>
<accession>A0ABS9UAH7</accession>
<dbReference type="Proteomes" id="UP001316087">
    <property type="component" value="Unassembled WGS sequence"/>
</dbReference>
<evidence type="ECO:0000313" key="3">
    <source>
        <dbReference type="Proteomes" id="UP001316087"/>
    </source>
</evidence>
<dbReference type="RefSeq" id="WP_241368365.1">
    <property type="nucleotide sequence ID" value="NZ_JAKZFC010000001.1"/>
</dbReference>
<proteinExistence type="predicted"/>
<comment type="caution">
    <text evidence="2">The sequence shown here is derived from an EMBL/GenBank/DDBJ whole genome shotgun (WGS) entry which is preliminary data.</text>
</comment>
<feature type="chain" id="PRO_5047135171" description="Phosphatase" evidence="1">
    <location>
        <begin position="30"/>
        <end position="54"/>
    </location>
</feature>
<keyword evidence="1" id="KW-0732">Signal</keyword>
<dbReference type="EMBL" id="JAKZFC010000001">
    <property type="protein sequence ID" value="MCH7321335.1"/>
    <property type="molecule type" value="Genomic_DNA"/>
</dbReference>
<evidence type="ECO:0000256" key="1">
    <source>
        <dbReference type="SAM" id="SignalP"/>
    </source>
</evidence>
<feature type="signal peptide" evidence="1">
    <location>
        <begin position="1"/>
        <end position="29"/>
    </location>
</feature>